<comment type="caution">
    <text evidence="6">The sequence shown here is derived from an EMBL/GenBank/DDBJ whole genome shotgun (WGS) entry which is preliminary data.</text>
</comment>
<evidence type="ECO:0000256" key="3">
    <source>
        <dbReference type="ARBA" id="ARBA00022833"/>
    </source>
</evidence>
<protein>
    <recommendedName>
        <fullName evidence="5">Zinc finger DksA/TraR C4-type domain-containing protein</fullName>
    </recommendedName>
</protein>
<organism evidence="6 7">
    <name type="scientific">Paraferrimonas sedimenticola</name>
    <dbReference type="NCBI Taxonomy" id="375674"/>
    <lineage>
        <taxon>Bacteria</taxon>
        <taxon>Pseudomonadati</taxon>
        <taxon>Pseudomonadota</taxon>
        <taxon>Gammaproteobacteria</taxon>
        <taxon>Alteromonadales</taxon>
        <taxon>Ferrimonadaceae</taxon>
        <taxon>Paraferrimonas</taxon>
    </lineage>
</organism>
<evidence type="ECO:0000313" key="7">
    <source>
        <dbReference type="Proteomes" id="UP001161422"/>
    </source>
</evidence>
<dbReference type="InterPro" id="IPR020458">
    <property type="entry name" value="Znf_DskA_TraR_CS"/>
</dbReference>
<keyword evidence="1" id="KW-0479">Metal-binding</keyword>
<dbReference type="Gene3D" id="1.20.120.910">
    <property type="entry name" value="DksA, coiled-coil domain"/>
    <property type="match status" value="1"/>
</dbReference>
<keyword evidence="3" id="KW-0862">Zinc</keyword>
<evidence type="ECO:0000256" key="4">
    <source>
        <dbReference type="PROSITE-ProRule" id="PRU00510"/>
    </source>
</evidence>
<evidence type="ECO:0000256" key="1">
    <source>
        <dbReference type="ARBA" id="ARBA00022723"/>
    </source>
</evidence>
<dbReference type="Proteomes" id="UP001161422">
    <property type="component" value="Unassembled WGS sequence"/>
</dbReference>
<reference evidence="6" key="1">
    <citation type="journal article" date="2014" name="Int. J. Syst. Evol. Microbiol.">
        <title>Complete genome sequence of Corynebacterium casei LMG S-19264T (=DSM 44701T), isolated from a smear-ripened cheese.</title>
        <authorList>
            <consortium name="US DOE Joint Genome Institute (JGI-PGF)"/>
            <person name="Walter F."/>
            <person name="Albersmeier A."/>
            <person name="Kalinowski J."/>
            <person name="Ruckert C."/>
        </authorList>
    </citation>
    <scope>NUCLEOTIDE SEQUENCE</scope>
    <source>
        <strain evidence="6">NBRC 101628</strain>
    </source>
</reference>
<dbReference type="PROSITE" id="PS01102">
    <property type="entry name" value="ZF_DKSA_1"/>
    <property type="match status" value="1"/>
</dbReference>
<gene>
    <name evidence="6" type="ORF">GCM10007895_22250</name>
</gene>
<feature type="domain" description="Zinc finger DksA/TraR C4-type" evidence="5">
    <location>
        <begin position="73"/>
        <end position="106"/>
    </location>
</feature>
<accession>A0AA37RX12</accession>
<dbReference type="Pfam" id="PF01258">
    <property type="entry name" value="zf-dskA_traR"/>
    <property type="match status" value="1"/>
</dbReference>
<evidence type="ECO:0000259" key="5">
    <source>
        <dbReference type="Pfam" id="PF01258"/>
    </source>
</evidence>
<dbReference type="RefSeq" id="WP_141237326.1">
    <property type="nucleotide sequence ID" value="NZ_BSNC01000005.1"/>
</dbReference>
<reference evidence="6" key="2">
    <citation type="submission" date="2023-01" db="EMBL/GenBank/DDBJ databases">
        <title>Draft genome sequence of Paraferrimonas sedimenticola strain NBRC 101628.</title>
        <authorList>
            <person name="Sun Q."/>
            <person name="Mori K."/>
        </authorList>
    </citation>
    <scope>NUCLEOTIDE SEQUENCE</scope>
    <source>
        <strain evidence="6">NBRC 101628</strain>
    </source>
</reference>
<sequence>MSQVSPTVLLTQYSQALVSSLEGQLSDGCRHQLDDLAPKAKLSALEAYKSELSAEQVDKMHRLEAAWIQWDIGLYGLCSDCEEAIECERLEADPSEQRCKACAESYAKIARTEFLLNDA</sequence>
<dbReference type="PROSITE" id="PS51128">
    <property type="entry name" value="ZF_DKSA_2"/>
    <property type="match status" value="1"/>
</dbReference>
<keyword evidence="2" id="KW-0863">Zinc-finger</keyword>
<dbReference type="GO" id="GO:0008270">
    <property type="term" value="F:zinc ion binding"/>
    <property type="evidence" value="ECO:0007669"/>
    <property type="project" value="UniProtKB-KW"/>
</dbReference>
<name>A0AA37RX12_9GAMM</name>
<dbReference type="InterPro" id="IPR000962">
    <property type="entry name" value="Znf_DskA_TraR"/>
</dbReference>
<dbReference type="AlphaFoldDB" id="A0AA37RX12"/>
<evidence type="ECO:0000256" key="2">
    <source>
        <dbReference type="ARBA" id="ARBA00022771"/>
    </source>
</evidence>
<dbReference type="SUPFAM" id="SSF57716">
    <property type="entry name" value="Glucocorticoid receptor-like (DNA-binding domain)"/>
    <property type="match status" value="1"/>
</dbReference>
<keyword evidence="7" id="KW-1185">Reference proteome</keyword>
<evidence type="ECO:0000313" key="6">
    <source>
        <dbReference type="EMBL" id="GLP96919.1"/>
    </source>
</evidence>
<feature type="zinc finger region" description="dksA C4-type" evidence="4">
    <location>
        <begin position="78"/>
        <end position="102"/>
    </location>
</feature>
<proteinExistence type="predicted"/>
<dbReference type="EMBL" id="BSNC01000005">
    <property type="protein sequence ID" value="GLP96919.1"/>
    <property type="molecule type" value="Genomic_DNA"/>
</dbReference>